<evidence type="ECO:0000259" key="1">
    <source>
        <dbReference type="Pfam" id="PF07299"/>
    </source>
</evidence>
<dbReference type="Pfam" id="PF07299">
    <property type="entry name" value="EF-G-binding_N"/>
    <property type="match status" value="1"/>
</dbReference>
<dbReference type="Proteomes" id="UP000519573">
    <property type="component" value="Unassembled WGS sequence"/>
</dbReference>
<keyword evidence="4" id="KW-0251">Elongation factor</keyword>
<evidence type="ECO:0000313" key="5">
    <source>
        <dbReference type="EMBL" id="MBC2166124.1"/>
    </source>
</evidence>
<dbReference type="Pfam" id="PF16571">
    <property type="entry name" value="FBP_C"/>
    <property type="match status" value="1"/>
</dbReference>
<dbReference type="InterPro" id="IPR032330">
    <property type="entry name" value="EF-G-binding_C"/>
</dbReference>
<dbReference type="Gene3D" id="1.20.1280.250">
    <property type="match status" value="1"/>
</dbReference>
<dbReference type="Proteomes" id="UP000586951">
    <property type="component" value="Unassembled WGS sequence"/>
</dbReference>
<proteinExistence type="predicted"/>
<dbReference type="RefSeq" id="WP_036085560.1">
    <property type="nucleotide sequence ID" value="NZ_CBCSHQ010000005.1"/>
</dbReference>
<reference evidence="7 8" key="2">
    <citation type="submission" date="2020-03" db="EMBL/GenBank/DDBJ databases">
        <title>Soil Listeria distribution.</title>
        <authorList>
            <person name="Liao J."/>
            <person name="Wiedmann M."/>
        </authorList>
    </citation>
    <scope>NUCLEOTIDE SEQUENCE [LARGE SCALE GENOMIC DNA]</scope>
    <source>
        <strain evidence="5 7">FSL L7-0245</strain>
        <strain evidence="4 8">FSL L7-1427</strain>
    </source>
</reference>
<dbReference type="EMBL" id="JAARRU010000001">
    <property type="protein sequence ID" value="MBC1564063.1"/>
    <property type="molecule type" value="Genomic_DNA"/>
</dbReference>
<keyword evidence="4" id="KW-0648">Protein biosynthesis</keyword>
<dbReference type="STRING" id="1552123.EP57_07640"/>
<dbReference type="EMBL" id="JAARYH010000002">
    <property type="protein sequence ID" value="MBC2166124.1"/>
    <property type="molecule type" value="Genomic_DNA"/>
</dbReference>
<dbReference type="InterPro" id="IPR038344">
    <property type="entry name" value="EF-G_N_sf"/>
</dbReference>
<reference evidence="3 6" key="1">
    <citation type="submission" date="2014-05" db="EMBL/GenBank/DDBJ databases">
        <title>Novel Listeriaceae from food processing environments.</title>
        <authorList>
            <person name="den Bakker H.C."/>
        </authorList>
    </citation>
    <scope>NUCLEOTIDE SEQUENCE [LARGE SCALE GENOMIC DNA]</scope>
    <source>
        <strain evidence="3 6">FSL A5-0281</strain>
    </source>
</reference>
<dbReference type="GO" id="GO:0003746">
    <property type="term" value="F:translation elongation factor activity"/>
    <property type="evidence" value="ECO:0007669"/>
    <property type="project" value="UniProtKB-KW"/>
</dbReference>
<accession>A0A099WAF7</accession>
<dbReference type="EMBL" id="JNFA01000019">
    <property type="protein sequence ID" value="KGL41706.1"/>
    <property type="molecule type" value="Genomic_DNA"/>
</dbReference>
<dbReference type="GeneID" id="58717249"/>
<dbReference type="CDD" id="cd16342">
    <property type="entry name" value="FusC_FusB"/>
    <property type="match status" value="1"/>
</dbReference>
<feature type="domain" description="Elongation factor G-binding protein C-terminal treble-clef zinc-finger" evidence="2">
    <location>
        <begin position="99"/>
        <end position="201"/>
    </location>
</feature>
<protein>
    <submittedName>
        <fullName evidence="4">Elongation factor G-binding protein</fullName>
    </submittedName>
</protein>
<dbReference type="Proteomes" id="UP000029844">
    <property type="component" value="Unassembled WGS sequence"/>
</dbReference>
<keyword evidence="6" id="KW-1185">Reference proteome</keyword>
<organism evidence="3 6">
    <name type="scientific">Listeria booriae</name>
    <dbReference type="NCBI Taxonomy" id="1552123"/>
    <lineage>
        <taxon>Bacteria</taxon>
        <taxon>Bacillati</taxon>
        <taxon>Bacillota</taxon>
        <taxon>Bacilli</taxon>
        <taxon>Bacillales</taxon>
        <taxon>Listeriaceae</taxon>
        <taxon>Listeria</taxon>
    </lineage>
</organism>
<dbReference type="eggNOG" id="ENOG5032UHI">
    <property type="taxonomic scope" value="Bacteria"/>
</dbReference>
<gene>
    <name evidence="3" type="ORF">EP57_07640</name>
    <name evidence="4" type="ORF">HB907_01505</name>
    <name evidence="5" type="ORF">HCB26_06025</name>
</gene>
<evidence type="ECO:0000313" key="6">
    <source>
        <dbReference type="Proteomes" id="UP000029844"/>
    </source>
</evidence>
<feature type="domain" description="Elongation factor G-binding protein N-terminal" evidence="1">
    <location>
        <begin position="3"/>
        <end position="85"/>
    </location>
</feature>
<dbReference type="InterPro" id="IPR010841">
    <property type="entry name" value="EF-G-binding_N"/>
</dbReference>
<dbReference type="OrthoDB" id="1891078at2"/>
<sequence length="212" mass="24047">MQFITNANYHFIMYQAFNAYHGAINTNDESVKNALRFSCIDKARAIFDTLTTEQEALIGEIFHIRSEEELEAFDAKLQNYLVPFPSINEKTVKKLFPKVKKLKAPDLPAEQMDRLVFLGWNDTGAQKKFIIAQHDHQLVAVHGSFTPISKKGICAFCHQNERVGLFKADIKAKGNNDNFRAIGQYICADSLTCSNNIKSESRLLEFINVLKA</sequence>
<evidence type="ECO:0000259" key="2">
    <source>
        <dbReference type="Pfam" id="PF16571"/>
    </source>
</evidence>
<evidence type="ECO:0000313" key="8">
    <source>
        <dbReference type="Proteomes" id="UP000586951"/>
    </source>
</evidence>
<dbReference type="AlphaFoldDB" id="A0A099WAF7"/>
<evidence type="ECO:0000313" key="7">
    <source>
        <dbReference type="Proteomes" id="UP000519573"/>
    </source>
</evidence>
<name>A0A099WAF7_9LIST</name>
<comment type="caution">
    <text evidence="3">The sequence shown here is derived from an EMBL/GenBank/DDBJ whole genome shotgun (WGS) entry which is preliminary data.</text>
</comment>
<evidence type="ECO:0000313" key="3">
    <source>
        <dbReference type="EMBL" id="KGL41706.1"/>
    </source>
</evidence>
<evidence type="ECO:0000313" key="4">
    <source>
        <dbReference type="EMBL" id="MBC1564063.1"/>
    </source>
</evidence>